<dbReference type="SUPFAM" id="SSF57850">
    <property type="entry name" value="RING/U-box"/>
    <property type="match status" value="1"/>
</dbReference>
<keyword evidence="8" id="KW-0862">Zinc</keyword>
<evidence type="ECO:0000256" key="10">
    <source>
        <dbReference type="SAM" id="MobiDB-lite"/>
    </source>
</evidence>
<comment type="catalytic activity">
    <reaction evidence="1">
        <text>S-ubiquitinyl-[E2 ubiquitin-conjugating enzyme]-L-cysteine + [acceptor protein]-L-lysine = [E2 ubiquitin-conjugating enzyme]-L-cysteine + N(6)-ubiquitinyl-[acceptor protein]-L-lysine.</text>
        <dbReference type="EC" id="2.3.2.27"/>
    </reaction>
</comment>
<dbReference type="PANTHER" id="PTHR46913:SF23">
    <property type="entry name" value="E3 UBIQUITIN-PROTEIN LIGASE RHA4A-RELATED"/>
    <property type="match status" value="1"/>
</dbReference>
<dbReference type="PROSITE" id="PS50089">
    <property type="entry name" value="ZF_RING_2"/>
    <property type="match status" value="1"/>
</dbReference>
<evidence type="ECO:0000256" key="6">
    <source>
        <dbReference type="ARBA" id="ARBA00022771"/>
    </source>
</evidence>
<keyword evidence="6 9" id="KW-0863">Zinc-finger</keyword>
<dbReference type="CDD" id="cd16461">
    <property type="entry name" value="RING-H2_EL5-like"/>
    <property type="match status" value="1"/>
</dbReference>
<dbReference type="EMBL" id="KI632191">
    <property type="protein sequence ID" value="EYU22697.1"/>
    <property type="molecule type" value="Genomic_DNA"/>
</dbReference>
<evidence type="ECO:0000259" key="12">
    <source>
        <dbReference type="PROSITE" id="PS50089"/>
    </source>
</evidence>
<feature type="region of interest" description="Disordered" evidence="10">
    <location>
        <begin position="1"/>
        <end position="22"/>
    </location>
</feature>
<dbReference type="GO" id="GO:0006511">
    <property type="term" value="P:ubiquitin-dependent protein catabolic process"/>
    <property type="evidence" value="ECO:0000318"/>
    <property type="project" value="GO_Central"/>
</dbReference>
<sequence>MYYYSAKNSISDQETTSDGTGNAANCCSRASSDLKLYQAFIFSVPIFFTFILLLLFYFFYLRRRRVDWSSLRMRSGHSIPISDDLSRCELGGGLKKELREMLPIIVFNESFSVKDTLCSVCLGEYQGEERLQQIPGCGHTFHMECIDLWLATHTTCPLCRQSLVTCSSSSRSSPDENGSEEESNSSSSTTASVHDQDPPPQTSSSETNNNGDRDERIGPTVGERDDEVERDIIIIVENVK</sequence>
<evidence type="ECO:0000256" key="3">
    <source>
        <dbReference type="ARBA" id="ARBA00012483"/>
    </source>
</evidence>
<protein>
    <recommendedName>
        <fullName evidence="3">RING-type E3 ubiquitin transferase</fullName>
        <ecNumber evidence="3">2.3.2.27</ecNumber>
    </recommendedName>
</protein>
<dbReference type="AlphaFoldDB" id="A0A022Q253"/>
<feature type="compositionally biased region" description="Low complexity" evidence="10">
    <location>
        <begin position="166"/>
        <end position="176"/>
    </location>
</feature>
<keyword evidence="11" id="KW-1133">Transmembrane helix</keyword>
<evidence type="ECO:0000313" key="14">
    <source>
        <dbReference type="Proteomes" id="UP000030748"/>
    </source>
</evidence>
<comment type="pathway">
    <text evidence="2">Protein modification; protein ubiquitination.</text>
</comment>
<gene>
    <name evidence="13" type="ORF">MIMGU_mgv1a012790mg</name>
</gene>
<accession>A0A022Q253</accession>
<keyword evidence="4" id="KW-0808">Transferase</keyword>
<feature type="region of interest" description="Disordered" evidence="10">
    <location>
        <begin position="166"/>
        <end position="231"/>
    </location>
</feature>
<dbReference type="KEGG" id="egt:105974347"/>
<feature type="domain" description="RING-type" evidence="12">
    <location>
        <begin position="118"/>
        <end position="160"/>
    </location>
</feature>
<evidence type="ECO:0000256" key="2">
    <source>
        <dbReference type="ARBA" id="ARBA00004906"/>
    </source>
</evidence>
<dbReference type="GO" id="GO:0061630">
    <property type="term" value="F:ubiquitin protein ligase activity"/>
    <property type="evidence" value="ECO:0000318"/>
    <property type="project" value="GO_Central"/>
</dbReference>
<keyword evidence="14" id="KW-1185">Reference proteome</keyword>
<evidence type="ECO:0000256" key="1">
    <source>
        <dbReference type="ARBA" id="ARBA00000900"/>
    </source>
</evidence>
<dbReference type="InterPro" id="IPR001841">
    <property type="entry name" value="Znf_RING"/>
</dbReference>
<dbReference type="EC" id="2.3.2.27" evidence="3"/>
<dbReference type="InterPro" id="IPR013083">
    <property type="entry name" value="Znf_RING/FYVE/PHD"/>
</dbReference>
<dbReference type="SMART" id="SM00184">
    <property type="entry name" value="RING"/>
    <property type="match status" value="1"/>
</dbReference>
<keyword evidence="11" id="KW-0472">Membrane</keyword>
<keyword evidence="11" id="KW-0812">Transmembrane</keyword>
<dbReference type="eggNOG" id="KOG0800">
    <property type="taxonomic scope" value="Eukaryota"/>
</dbReference>
<keyword evidence="7" id="KW-0833">Ubl conjugation pathway</keyword>
<dbReference type="Proteomes" id="UP000030748">
    <property type="component" value="Unassembled WGS sequence"/>
</dbReference>
<dbReference type="Pfam" id="PF13639">
    <property type="entry name" value="zf-RING_2"/>
    <property type="match status" value="1"/>
</dbReference>
<dbReference type="OrthoDB" id="8062037at2759"/>
<proteinExistence type="predicted"/>
<dbReference type="InterPro" id="IPR044600">
    <property type="entry name" value="ATL1/ATL16-like"/>
</dbReference>
<dbReference type="GO" id="GO:0008270">
    <property type="term" value="F:zinc ion binding"/>
    <property type="evidence" value="ECO:0007669"/>
    <property type="project" value="UniProtKB-KW"/>
</dbReference>
<evidence type="ECO:0000256" key="9">
    <source>
        <dbReference type="PROSITE-ProRule" id="PRU00175"/>
    </source>
</evidence>
<feature type="transmembrane region" description="Helical" evidence="11">
    <location>
        <begin position="39"/>
        <end position="60"/>
    </location>
</feature>
<dbReference type="PANTHER" id="PTHR46913">
    <property type="entry name" value="RING-H2 FINGER PROTEIN ATL16"/>
    <property type="match status" value="1"/>
</dbReference>
<reference evidence="13 14" key="1">
    <citation type="journal article" date="2013" name="Proc. Natl. Acad. Sci. U.S.A.">
        <title>Fine-scale variation in meiotic recombination in Mimulus inferred from population shotgun sequencing.</title>
        <authorList>
            <person name="Hellsten U."/>
            <person name="Wright K.M."/>
            <person name="Jenkins J."/>
            <person name="Shu S."/>
            <person name="Yuan Y."/>
            <person name="Wessler S.R."/>
            <person name="Schmutz J."/>
            <person name="Willis J.H."/>
            <person name="Rokhsar D.S."/>
        </authorList>
    </citation>
    <scope>NUCLEOTIDE SEQUENCE [LARGE SCALE GENOMIC DNA]</scope>
    <source>
        <strain evidence="14">cv. DUN x IM62</strain>
    </source>
</reference>
<dbReference type="GO" id="GO:0016567">
    <property type="term" value="P:protein ubiquitination"/>
    <property type="evidence" value="ECO:0007669"/>
    <property type="project" value="InterPro"/>
</dbReference>
<dbReference type="Gene3D" id="3.30.40.10">
    <property type="entry name" value="Zinc/RING finger domain, C3HC4 (zinc finger)"/>
    <property type="match status" value="1"/>
</dbReference>
<evidence type="ECO:0000256" key="5">
    <source>
        <dbReference type="ARBA" id="ARBA00022723"/>
    </source>
</evidence>
<dbReference type="PhylomeDB" id="A0A022Q253"/>
<evidence type="ECO:0000256" key="4">
    <source>
        <dbReference type="ARBA" id="ARBA00022679"/>
    </source>
</evidence>
<keyword evidence="5" id="KW-0479">Metal-binding</keyword>
<name>A0A022Q253_ERYGU</name>
<evidence type="ECO:0000256" key="7">
    <source>
        <dbReference type="ARBA" id="ARBA00022786"/>
    </source>
</evidence>
<dbReference type="OMA" id="PEETEHR"/>
<organism evidence="13 14">
    <name type="scientific">Erythranthe guttata</name>
    <name type="common">Yellow monkey flower</name>
    <name type="synonym">Mimulus guttatus</name>
    <dbReference type="NCBI Taxonomy" id="4155"/>
    <lineage>
        <taxon>Eukaryota</taxon>
        <taxon>Viridiplantae</taxon>
        <taxon>Streptophyta</taxon>
        <taxon>Embryophyta</taxon>
        <taxon>Tracheophyta</taxon>
        <taxon>Spermatophyta</taxon>
        <taxon>Magnoliopsida</taxon>
        <taxon>eudicotyledons</taxon>
        <taxon>Gunneridae</taxon>
        <taxon>Pentapetalae</taxon>
        <taxon>asterids</taxon>
        <taxon>lamiids</taxon>
        <taxon>Lamiales</taxon>
        <taxon>Phrymaceae</taxon>
        <taxon>Erythranthe</taxon>
    </lineage>
</organism>
<dbReference type="GO" id="GO:0016020">
    <property type="term" value="C:membrane"/>
    <property type="evidence" value="ECO:0000318"/>
    <property type="project" value="GO_Central"/>
</dbReference>
<evidence type="ECO:0000256" key="8">
    <source>
        <dbReference type="ARBA" id="ARBA00022833"/>
    </source>
</evidence>
<evidence type="ECO:0000313" key="13">
    <source>
        <dbReference type="EMBL" id="EYU22697.1"/>
    </source>
</evidence>
<evidence type="ECO:0000256" key="11">
    <source>
        <dbReference type="SAM" id="Phobius"/>
    </source>
</evidence>